<protein>
    <submittedName>
        <fullName evidence="1">Berberine bridge enzyme-like 25</fullName>
    </submittedName>
</protein>
<reference evidence="1" key="1">
    <citation type="submission" date="2021-07" db="EMBL/GenBank/DDBJ databases">
        <authorList>
            <person name="Catto M.A."/>
            <person name="Jacobson A."/>
            <person name="Kennedy G."/>
            <person name="Labadie P."/>
            <person name="Hunt B.G."/>
            <person name="Srinivasan R."/>
        </authorList>
    </citation>
    <scope>NUCLEOTIDE SEQUENCE</scope>
    <source>
        <strain evidence="1">PL_HMW_Pooled</strain>
        <tissue evidence="1">Head</tissue>
    </source>
</reference>
<dbReference type="Proteomes" id="UP001219518">
    <property type="component" value="Unassembled WGS sequence"/>
</dbReference>
<reference evidence="1" key="2">
    <citation type="journal article" date="2023" name="BMC Genomics">
        <title>Pest status, molecular evolution, and epigenetic factors derived from the genome assembly of Frankliniella fusca, a thysanopteran phytovirus vector.</title>
        <authorList>
            <person name="Catto M.A."/>
            <person name="Labadie P.E."/>
            <person name="Jacobson A.L."/>
            <person name="Kennedy G.G."/>
            <person name="Srinivasan R."/>
            <person name="Hunt B.G."/>
        </authorList>
    </citation>
    <scope>NUCLEOTIDE SEQUENCE</scope>
    <source>
        <strain evidence="1">PL_HMW_Pooled</strain>
    </source>
</reference>
<dbReference type="EMBL" id="JAHWGI010000010">
    <property type="protein sequence ID" value="KAK3907396.1"/>
    <property type="molecule type" value="Genomic_DNA"/>
</dbReference>
<feature type="non-terminal residue" evidence="1">
    <location>
        <position position="1"/>
    </location>
</feature>
<gene>
    <name evidence="1" type="ORF">KUF71_018225</name>
</gene>
<evidence type="ECO:0000313" key="2">
    <source>
        <dbReference type="Proteomes" id="UP001219518"/>
    </source>
</evidence>
<proteinExistence type="predicted"/>
<organism evidence="1 2">
    <name type="scientific">Frankliniella fusca</name>
    <dbReference type="NCBI Taxonomy" id="407009"/>
    <lineage>
        <taxon>Eukaryota</taxon>
        <taxon>Metazoa</taxon>
        <taxon>Ecdysozoa</taxon>
        <taxon>Arthropoda</taxon>
        <taxon>Hexapoda</taxon>
        <taxon>Insecta</taxon>
        <taxon>Pterygota</taxon>
        <taxon>Neoptera</taxon>
        <taxon>Paraneoptera</taxon>
        <taxon>Thysanoptera</taxon>
        <taxon>Terebrantia</taxon>
        <taxon>Thripoidea</taxon>
        <taxon>Thripidae</taxon>
        <taxon>Frankliniella</taxon>
    </lineage>
</organism>
<comment type="caution">
    <text evidence="1">The sequence shown here is derived from an EMBL/GenBank/DDBJ whole genome shotgun (WGS) entry which is preliminary data.</text>
</comment>
<evidence type="ECO:0000313" key="1">
    <source>
        <dbReference type="EMBL" id="KAK3907396.1"/>
    </source>
</evidence>
<accession>A0AAE1GR94</accession>
<keyword evidence="2" id="KW-1185">Reference proteome</keyword>
<sequence length="115" mass="13070">MCTLIPEFLFTFSIIKSIISSSFFKFFLSFQRFSRSFTNSYSLSGFQGFKVSQSCGSARIGQSLGRILSGIQCLCLSRTKLLRCTLERKEAPSYLRSLEYACIFRRLVVGAFNLL</sequence>
<name>A0AAE1GR94_9NEOP</name>
<dbReference type="AlphaFoldDB" id="A0AAE1GR94"/>